<dbReference type="SUPFAM" id="SSF51395">
    <property type="entry name" value="FMN-linked oxidoreductases"/>
    <property type="match status" value="2"/>
</dbReference>
<dbReference type="CDD" id="cd02808">
    <property type="entry name" value="GltS_FMN"/>
    <property type="match status" value="1"/>
</dbReference>
<protein>
    <recommendedName>
        <fullName evidence="3">Archaeal glutamate synthase [NADPH]</fullName>
        <ecNumber evidence="3">1.4.1.13</ecNumber>
    </recommendedName>
</protein>
<proteinExistence type="inferred from homology"/>
<comment type="cofactor">
    <cofactor evidence="3">
        <name>FMN</name>
        <dbReference type="ChEBI" id="CHEBI:58210"/>
    </cofactor>
</comment>
<evidence type="ECO:0000259" key="4">
    <source>
        <dbReference type="Pfam" id="PF01645"/>
    </source>
</evidence>
<evidence type="ECO:0000256" key="2">
    <source>
        <dbReference type="ARBA" id="ARBA00023002"/>
    </source>
</evidence>
<evidence type="ECO:0000256" key="3">
    <source>
        <dbReference type="PIRNR" id="PIRNR006429"/>
    </source>
</evidence>
<feature type="domain" description="Glutamate synthase" evidence="4">
    <location>
        <begin position="587"/>
        <end position="629"/>
    </location>
</feature>
<dbReference type="GO" id="GO:0004355">
    <property type="term" value="F:glutamate synthase (NADPH) activity"/>
    <property type="evidence" value="ECO:0007669"/>
    <property type="project" value="UniProtKB-EC"/>
</dbReference>
<evidence type="ECO:0000256" key="1">
    <source>
        <dbReference type="ARBA" id="ARBA00009716"/>
    </source>
</evidence>
<feature type="domain" description="Glutamate synthase" evidence="4">
    <location>
        <begin position="103"/>
        <end position="403"/>
    </location>
</feature>
<keyword evidence="3" id="KW-0028">Amino-acid biosynthesis</keyword>
<dbReference type="KEGG" id="pdl:Pyrde_0283"/>
<dbReference type="EC" id="1.4.1.13" evidence="3"/>
<sequence>MGCTPGPTALPASIRLVAGYKPPVGGGRTPEFWSRDRIAAIRYAAEHGMEKTILSKPKARGRLLDRLAIRDLDPRELRELAQKLGPEGIDRLDVDAGVDFADVHLRVPVYLGDMSFGALSGRPNIALARAADIAGAVVGVGEGGLHPEVARCRNIVIQWASGRFGIDRYMLRRGLAVNIKIGQGAKPGIGGHLPARKVVGEIAKLRKLPPGSEALSPAPHHDIYSIEDLAQRVKMLRELTGRPVLVKTAATNQVGFVTLGTARATAMGIIIDGAGAGTGATPRIVRDHVGMPVDYAVPVADRLLRENGLRDGFLVIGGGMISSGEDIAKLILLGANMANIATAALIAMGCIMCHICNTGNCPAALTNSIDSAFKIDIDWAVARVVNWLRAVERTLKLITYALGEDSLQKLVGRRGLLELYNADEYVAKVVGVELAEPGQIAWYGDPGEEPLPREVYMEAKTPVLGMGGYVPGYTTPAERPLDLLRVEAAQVTRPSVDPYREEIDLTVRLPDGTVYEAPIAVPCLEEPLVEAAEGLGYPLECELMERPYAIALPPGLEPPPGTTLVIVDEELRGRGGRSKPWLEEWIVWLDDEMWSSGIRSDVALVAAGDLRSAADVYKLLALGADLVTLRRPLRWLSKKIAGWPAERRREAYENTLIAVTWELKLLMGAGGLTSYQSLQGNRWLLRSLDGEVAQRLRVSVAGE</sequence>
<keyword evidence="3" id="KW-0285">Flavoprotein</keyword>
<name>A0A0P0N2C1_9CREN</name>
<dbReference type="InterPro" id="IPR002932">
    <property type="entry name" value="Glu_synthdom"/>
</dbReference>
<dbReference type="AlphaFoldDB" id="A0A0P0N2C1"/>
<dbReference type="PIRSF" id="PIRSF500061">
    <property type="entry name" value="GOGAT_lg2_archl"/>
    <property type="match status" value="1"/>
</dbReference>
<reference evidence="5 6" key="1">
    <citation type="submission" date="2015-10" db="EMBL/GenBank/DDBJ databases">
        <title>Complete genome sequence of hyperthermophilic archaeon Pyrodictium delaneyi Su06.</title>
        <authorList>
            <person name="Jung J.-H."/>
            <person name="Lin J."/>
            <person name="Holden J.F."/>
            <person name="Park C.-S."/>
        </authorList>
    </citation>
    <scope>NUCLEOTIDE SEQUENCE [LARGE SCALE GENOMIC DNA]</scope>
    <source>
        <strain evidence="5 6">Su06</strain>
    </source>
</reference>
<dbReference type="PIRSF" id="PIRSF006429">
    <property type="entry name" value="GOGAT_lg_2"/>
    <property type="match status" value="1"/>
</dbReference>
<dbReference type="PATRIC" id="fig|1273541.4.peg.295"/>
<organism evidence="5 6">
    <name type="scientific">Pyrodictium delaneyi</name>
    <dbReference type="NCBI Taxonomy" id="1273541"/>
    <lineage>
        <taxon>Archaea</taxon>
        <taxon>Thermoproteota</taxon>
        <taxon>Thermoprotei</taxon>
        <taxon>Desulfurococcales</taxon>
        <taxon>Pyrodictiaceae</taxon>
        <taxon>Pyrodictium</taxon>
    </lineage>
</organism>
<dbReference type="InterPro" id="IPR024188">
    <property type="entry name" value="GltB"/>
</dbReference>
<dbReference type="Proteomes" id="UP000058613">
    <property type="component" value="Chromosome"/>
</dbReference>
<keyword evidence="3" id="KW-0314">Glutamate biosynthesis</keyword>
<keyword evidence="3" id="KW-0521">NADP</keyword>
<dbReference type="Pfam" id="PF01645">
    <property type="entry name" value="Glu_synthase"/>
    <property type="match status" value="2"/>
</dbReference>
<comment type="catalytic activity">
    <reaction evidence="3">
        <text>2 L-glutamate + NADP(+) = L-glutamine + 2-oxoglutarate + NADPH + H(+)</text>
        <dbReference type="Rhea" id="RHEA:15501"/>
        <dbReference type="ChEBI" id="CHEBI:15378"/>
        <dbReference type="ChEBI" id="CHEBI:16810"/>
        <dbReference type="ChEBI" id="CHEBI:29985"/>
        <dbReference type="ChEBI" id="CHEBI:57783"/>
        <dbReference type="ChEBI" id="CHEBI:58349"/>
        <dbReference type="ChEBI" id="CHEBI:58359"/>
        <dbReference type="EC" id="1.4.1.13"/>
    </reaction>
</comment>
<comment type="similarity">
    <text evidence="1 3">Belongs to the glutamate synthase family.</text>
</comment>
<dbReference type="PANTHER" id="PTHR43819:SF1">
    <property type="entry name" value="ARCHAEAL-TYPE GLUTAMATE SYNTHASE [NADPH]"/>
    <property type="match status" value="1"/>
</dbReference>
<dbReference type="GO" id="GO:0006537">
    <property type="term" value="P:glutamate biosynthetic process"/>
    <property type="evidence" value="ECO:0007669"/>
    <property type="project" value="UniProtKB-KW"/>
</dbReference>
<accession>A0A0P0N2C1</accession>
<keyword evidence="3" id="KW-0288">FMN</keyword>
<dbReference type="EMBL" id="CP013011">
    <property type="protein sequence ID" value="ALL00333.1"/>
    <property type="molecule type" value="Genomic_DNA"/>
</dbReference>
<dbReference type="InterPro" id="IPR013785">
    <property type="entry name" value="Aldolase_TIM"/>
</dbReference>
<evidence type="ECO:0000313" key="5">
    <source>
        <dbReference type="EMBL" id="ALL00333.1"/>
    </source>
</evidence>
<dbReference type="Gene3D" id="3.20.20.70">
    <property type="entry name" value="Aldolase class I"/>
    <property type="match status" value="2"/>
</dbReference>
<dbReference type="InterPro" id="IPR043578">
    <property type="entry name" value="GltB_archl_type"/>
</dbReference>
<evidence type="ECO:0000313" key="6">
    <source>
        <dbReference type="Proteomes" id="UP000058613"/>
    </source>
</evidence>
<dbReference type="STRING" id="1273541.Pyrde_0283"/>
<gene>
    <name evidence="5" type="ORF">Pyrde_0283</name>
</gene>
<dbReference type="PANTHER" id="PTHR43819">
    <property type="entry name" value="ARCHAEAL-TYPE GLUTAMATE SYNTHASE [NADPH]"/>
    <property type="match status" value="1"/>
</dbReference>
<keyword evidence="2 3" id="KW-0560">Oxidoreductase</keyword>